<dbReference type="Proteomes" id="UP000179209">
    <property type="component" value="Unassembled WGS sequence"/>
</dbReference>
<name>A0A1F6B360_9BACT</name>
<comment type="caution">
    <text evidence="2">The sequence shown here is derived from an EMBL/GenBank/DDBJ whole genome shotgun (WGS) entry which is preliminary data.</text>
</comment>
<accession>A0A1F6B360</accession>
<reference evidence="2 3" key="1">
    <citation type="journal article" date="2016" name="Nat. Commun.">
        <title>Thousands of microbial genomes shed light on interconnected biogeochemical processes in an aquifer system.</title>
        <authorList>
            <person name="Anantharaman K."/>
            <person name="Brown C.T."/>
            <person name="Hug L.A."/>
            <person name="Sharon I."/>
            <person name="Castelle C.J."/>
            <person name="Probst A.J."/>
            <person name="Thomas B.C."/>
            <person name="Singh A."/>
            <person name="Wilkins M.J."/>
            <person name="Karaoz U."/>
            <person name="Brodie E.L."/>
            <person name="Williams K.H."/>
            <person name="Hubbard S.S."/>
            <person name="Banfield J.F."/>
        </authorList>
    </citation>
    <scope>NUCLEOTIDE SEQUENCE [LARGE SCALE GENOMIC DNA]</scope>
</reference>
<evidence type="ECO:0000313" key="2">
    <source>
        <dbReference type="EMBL" id="OGG31233.1"/>
    </source>
</evidence>
<dbReference type="AlphaFoldDB" id="A0A1F6B360"/>
<sequence>MFIISTAGYYYPAAHLMDLNLPKVFLLTIRRPHLFFSRLLPFSPINLLLYYSLLFLCFFSSSPPIFSSNIFFPHQNRSDYFSSPSCSRTFPLNLPSSPAKSISSSFQYSSYPSFLTKKIDRLFPVSFGA</sequence>
<protein>
    <submittedName>
        <fullName evidence="2">Uncharacterized protein</fullName>
    </submittedName>
</protein>
<proteinExistence type="predicted"/>
<keyword evidence="1" id="KW-0812">Transmembrane</keyword>
<gene>
    <name evidence="2" type="ORF">A3I51_01385</name>
</gene>
<keyword evidence="1" id="KW-0472">Membrane</keyword>
<dbReference type="EMBL" id="MFKA01000070">
    <property type="protein sequence ID" value="OGG31233.1"/>
    <property type="molecule type" value="Genomic_DNA"/>
</dbReference>
<keyword evidence="1" id="KW-1133">Transmembrane helix</keyword>
<organism evidence="2 3">
    <name type="scientific">Candidatus Gottesmanbacteria bacterium RIFCSPLOWO2_02_FULL_38_8</name>
    <dbReference type="NCBI Taxonomy" id="1798397"/>
    <lineage>
        <taxon>Bacteria</taxon>
        <taxon>Candidatus Gottesmaniibacteriota</taxon>
    </lineage>
</organism>
<evidence type="ECO:0000313" key="3">
    <source>
        <dbReference type="Proteomes" id="UP000179209"/>
    </source>
</evidence>
<feature type="transmembrane region" description="Helical" evidence="1">
    <location>
        <begin position="48"/>
        <end position="72"/>
    </location>
</feature>
<evidence type="ECO:0000256" key="1">
    <source>
        <dbReference type="SAM" id="Phobius"/>
    </source>
</evidence>